<dbReference type="RefSeq" id="WP_115310171.1">
    <property type="nucleotide sequence ID" value="NZ_UHIO01000001.1"/>
</dbReference>
<dbReference type="Proteomes" id="UP000255367">
    <property type="component" value="Unassembled WGS sequence"/>
</dbReference>
<dbReference type="EMBL" id="UHIO01000001">
    <property type="protein sequence ID" value="SUP42830.1"/>
    <property type="molecule type" value="Genomic_DNA"/>
</dbReference>
<keyword evidence="3" id="KW-1185">Reference proteome</keyword>
<feature type="transmembrane region" description="Helical" evidence="1">
    <location>
        <begin position="180"/>
        <end position="202"/>
    </location>
</feature>
<reference evidence="2 3" key="1">
    <citation type="submission" date="2018-06" db="EMBL/GenBank/DDBJ databases">
        <authorList>
            <consortium name="Pathogen Informatics"/>
            <person name="Doyle S."/>
        </authorList>
    </citation>
    <scope>NUCLEOTIDE SEQUENCE [LARGE SCALE GENOMIC DNA]</scope>
    <source>
        <strain evidence="2 3">NCTC12020</strain>
    </source>
</reference>
<evidence type="ECO:0000256" key="1">
    <source>
        <dbReference type="SAM" id="Phobius"/>
    </source>
</evidence>
<keyword evidence="1" id="KW-0812">Transmembrane</keyword>
<keyword evidence="1" id="KW-1133">Transmembrane helix</keyword>
<gene>
    <name evidence="2" type="ORF">NCTC12020_00968</name>
</gene>
<accession>A0A380NL34</accession>
<keyword evidence="1" id="KW-0472">Membrane</keyword>
<protein>
    <submittedName>
        <fullName evidence="2">Uncharacterized protein</fullName>
    </submittedName>
</protein>
<organism evidence="2 3">
    <name type="scientific">Veillonella criceti</name>
    <dbReference type="NCBI Taxonomy" id="103891"/>
    <lineage>
        <taxon>Bacteria</taxon>
        <taxon>Bacillati</taxon>
        <taxon>Bacillota</taxon>
        <taxon>Negativicutes</taxon>
        <taxon>Veillonellales</taxon>
        <taxon>Veillonellaceae</taxon>
        <taxon>Veillonella</taxon>
    </lineage>
</organism>
<name>A0A380NL34_9FIRM</name>
<proteinExistence type="predicted"/>
<dbReference type="AlphaFoldDB" id="A0A380NL34"/>
<evidence type="ECO:0000313" key="2">
    <source>
        <dbReference type="EMBL" id="SUP42830.1"/>
    </source>
</evidence>
<evidence type="ECO:0000313" key="3">
    <source>
        <dbReference type="Proteomes" id="UP000255367"/>
    </source>
</evidence>
<sequence length="246" mass="28136">MNILNESRDLRNSQKRDQSFYLKSKRDSKINPENIPTSNTTSNNLVNLSLNAVENTLGQPLNGLLQKQIVTSNEFNILINVMIATQNETLNAIRNLTTAAGKMEDMTRHFGKDVTKISQVQDKTLETINKTVSDYNSNIRQTLLNQEENLNETLVNAIQEKIRSSEYKLSSLSEAINNNFFYGFISILIVIAILVGFSYFTIPKLNNLNNNMYTITQIQKGDLKYWFDESNHILYKKTLEELNNGK</sequence>